<dbReference type="PRINTS" id="PR00344">
    <property type="entry name" value="BCTRLSENSOR"/>
</dbReference>
<dbReference type="InterPro" id="IPR036890">
    <property type="entry name" value="HATPase_C_sf"/>
</dbReference>
<dbReference type="SMART" id="SM00387">
    <property type="entry name" value="HATPase_c"/>
    <property type="match status" value="1"/>
</dbReference>
<feature type="domain" description="Histidine kinase" evidence="3">
    <location>
        <begin position="1"/>
        <end position="113"/>
    </location>
</feature>
<dbReference type="Pfam" id="PF02518">
    <property type="entry name" value="HATPase_c"/>
    <property type="match status" value="1"/>
</dbReference>
<feature type="non-terminal residue" evidence="4">
    <location>
        <position position="1"/>
    </location>
</feature>
<dbReference type="EMBL" id="NIXT01000920">
    <property type="protein sequence ID" value="OXE31910.1"/>
    <property type="molecule type" value="Genomic_DNA"/>
</dbReference>
<comment type="caution">
    <text evidence="4">The sequence shown here is derived from an EMBL/GenBank/DDBJ whole genome shotgun (WGS) entry which is preliminary data.</text>
</comment>
<dbReference type="PROSITE" id="PS50109">
    <property type="entry name" value="HIS_KIN"/>
    <property type="match status" value="1"/>
</dbReference>
<evidence type="ECO:0000313" key="4">
    <source>
        <dbReference type="EMBL" id="OXE31910.1"/>
    </source>
</evidence>
<evidence type="ECO:0000313" key="5">
    <source>
        <dbReference type="Proteomes" id="UP000214596"/>
    </source>
</evidence>
<keyword evidence="4" id="KW-0808">Transferase</keyword>
<dbReference type="Proteomes" id="UP000214596">
    <property type="component" value="Unassembled WGS sequence"/>
</dbReference>
<evidence type="ECO:0000256" key="2">
    <source>
        <dbReference type="ARBA" id="ARBA00012438"/>
    </source>
</evidence>
<dbReference type="PANTHER" id="PTHR43065">
    <property type="entry name" value="SENSOR HISTIDINE KINASE"/>
    <property type="match status" value="1"/>
</dbReference>
<comment type="catalytic activity">
    <reaction evidence="1">
        <text>ATP + protein L-histidine = ADP + protein N-phospho-L-histidine.</text>
        <dbReference type="EC" id="2.7.13.3"/>
    </reaction>
</comment>
<evidence type="ECO:0000259" key="3">
    <source>
        <dbReference type="PROSITE" id="PS50109"/>
    </source>
</evidence>
<dbReference type="Gene3D" id="3.30.565.10">
    <property type="entry name" value="Histidine kinase-like ATPase, C-terminal domain"/>
    <property type="match status" value="1"/>
</dbReference>
<dbReference type="EC" id="2.7.13.3" evidence="2"/>
<accession>A0A227J9Y5</accession>
<sequence>EINRHHLLQILVNLQMNAIHAMNGKGKLIVMSEDWIEEGEIKGAAIHVIDDGCGIKPENLNRIFSPFYTTKRDGTGLGLSVSQSILSQTGGELKAESEWGKGSTFSIYLPKKAELLLEVTNIA</sequence>
<protein>
    <recommendedName>
        <fullName evidence="2">histidine kinase</fullName>
        <ecNumber evidence="2">2.7.13.3</ecNumber>
    </recommendedName>
</protein>
<dbReference type="SUPFAM" id="SSF55874">
    <property type="entry name" value="ATPase domain of HSP90 chaperone/DNA topoisomerase II/histidine kinase"/>
    <property type="match status" value="1"/>
</dbReference>
<dbReference type="InterPro" id="IPR004358">
    <property type="entry name" value="Sig_transdc_His_kin-like_C"/>
</dbReference>
<dbReference type="InterPro" id="IPR005467">
    <property type="entry name" value="His_kinase_dom"/>
</dbReference>
<dbReference type="InterPro" id="IPR003594">
    <property type="entry name" value="HATPase_dom"/>
</dbReference>
<dbReference type="PANTHER" id="PTHR43065:SF22">
    <property type="entry name" value="HISTIDINE KINASE"/>
    <property type="match status" value="1"/>
</dbReference>
<organism evidence="4 5">
    <name type="scientific">Vibrio parahaemolyticus</name>
    <dbReference type="NCBI Taxonomy" id="670"/>
    <lineage>
        <taxon>Bacteria</taxon>
        <taxon>Pseudomonadati</taxon>
        <taxon>Pseudomonadota</taxon>
        <taxon>Gammaproteobacteria</taxon>
        <taxon>Vibrionales</taxon>
        <taxon>Vibrionaceae</taxon>
        <taxon>Vibrio</taxon>
    </lineage>
</organism>
<evidence type="ECO:0000256" key="1">
    <source>
        <dbReference type="ARBA" id="ARBA00000085"/>
    </source>
</evidence>
<proteinExistence type="predicted"/>
<keyword evidence="4" id="KW-0418">Kinase</keyword>
<gene>
    <name evidence="4" type="ORF">CA163_15420</name>
</gene>
<name>A0A227J9Y5_VIBPH</name>
<dbReference type="GO" id="GO:0004673">
    <property type="term" value="F:protein histidine kinase activity"/>
    <property type="evidence" value="ECO:0007669"/>
    <property type="project" value="UniProtKB-EC"/>
</dbReference>
<dbReference type="AlphaFoldDB" id="A0A227J9Y5"/>
<reference evidence="4 5" key="1">
    <citation type="journal article" date="2017" name="Appl. Environ. Microbiol.">
        <title>Parallel evolution of two clades of a major Atlantic endemic Vibrio parahaemolyticus pathogen lineage by independent acquisition of related pathogenicity islands.</title>
        <authorList>
            <person name="Xu F."/>
            <person name="Gonzalez-Escalona N."/>
            <person name="Drees K.P."/>
            <person name="Sebra R.P."/>
            <person name="Cooper V.S."/>
            <person name="Jones S.H."/>
            <person name="Whistler C.A."/>
        </authorList>
    </citation>
    <scope>NUCLEOTIDE SEQUENCE [LARGE SCALE GENOMIC DNA]</scope>
    <source>
        <strain evidence="4 5">MAVP-3</strain>
    </source>
</reference>